<dbReference type="InterPro" id="IPR004821">
    <property type="entry name" value="Cyt_trans-like"/>
</dbReference>
<comment type="similarity">
    <text evidence="10">Belongs to the NadD family.</text>
</comment>
<dbReference type="EMBL" id="JAAC01000198">
    <property type="protein sequence ID" value="KDE61250.1"/>
    <property type="molecule type" value="Genomic_DNA"/>
</dbReference>
<keyword evidence="3 10" id="KW-0662">Pyridine nucleotide biosynthesis</keyword>
<dbReference type="GO" id="GO:0005524">
    <property type="term" value="F:ATP binding"/>
    <property type="evidence" value="ECO:0007669"/>
    <property type="project" value="UniProtKB-KW"/>
</dbReference>
<comment type="caution">
    <text evidence="12">The sequence shown here is derived from an EMBL/GenBank/DDBJ whole genome shotgun (WGS) entry which is preliminary data.</text>
</comment>
<comment type="function">
    <text evidence="1 10">Catalyzes the reversible adenylation of nicotinate mononucleotide (NaMN) to nicotinic acid adenine dinucleotide (NaAD).</text>
</comment>
<evidence type="ECO:0000256" key="1">
    <source>
        <dbReference type="ARBA" id="ARBA00002324"/>
    </source>
</evidence>
<sequence>MKIGIYGGSFNPIHLGHQKIIEFVLETMKLDKILVIPVGLPSHRENTLEEGFHRFAMCQLAFEHLPRVEVSDLEINLLEVSYTYDTLVQIRQLYGEEHEYFEIIGEDSLASFDSWKCPQEILKLAKLLVLQREPFELISENPNIILLNSPIFPISSTEIREQLQRGTSKIDWLNPKVFQYIQEHNLYKTLEIEKRLSQNI</sequence>
<dbReference type="GO" id="GO:0004515">
    <property type="term" value="F:nicotinate-nucleotide adenylyltransferase activity"/>
    <property type="evidence" value="ECO:0007669"/>
    <property type="project" value="UniProtKB-UniRule"/>
</dbReference>
<evidence type="ECO:0000256" key="3">
    <source>
        <dbReference type="ARBA" id="ARBA00022642"/>
    </source>
</evidence>
<dbReference type="EC" id="2.7.7.18" evidence="10"/>
<dbReference type="AlphaFoldDB" id="A0AB73BUY5"/>
<evidence type="ECO:0000256" key="10">
    <source>
        <dbReference type="HAMAP-Rule" id="MF_00244"/>
    </source>
</evidence>
<dbReference type="InterPro" id="IPR014729">
    <property type="entry name" value="Rossmann-like_a/b/a_fold"/>
</dbReference>
<evidence type="ECO:0000313" key="12">
    <source>
        <dbReference type="EMBL" id="KDE61250.1"/>
    </source>
</evidence>
<evidence type="ECO:0000256" key="8">
    <source>
        <dbReference type="ARBA" id="ARBA00023027"/>
    </source>
</evidence>
<feature type="domain" description="Cytidyltransferase-like" evidence="11">
    <location>
        <begin position="5"/>
        <end position="161"/>
    </location>
</feature>
<evidence type="ECO:0000259" key="11">
    <source>
        <dbReference type="Pfam" id="PF01467"/>
    </source>
</evidence>
<protein>
    <recommendedName>
        <fullName evidence="10">Probable nicotinate-nucleotide adenylyltransferase</fullName>
        <ecNumber evidence="10">2.7.7.18</ecNumber>
    </recommendedName>
    <alternativeName>
        <fullName evidence="10">Deamido-NAD(+) diphosphorylase</fullName>
    </alternativeName>
    <alternativeName>
        <fullName evidence="10">Deamido-NAD(+) pyrophosphorylase</fullName>
    </alternativeName>
    <alternativeName>
        <fullName evidence="10">Nicotinate mononucleotide adenylyltransferase</fullName>
        <shortName evidence="10">NaMN adenylyltransferase</shortName>
    </alternativeName>
</protein>
<evidence type="ECO:0000256" key="4">
    <source>
        <dbReference type="ARBA" id="ARBA00022679"/>
    </source>
</evidence>
<keyword evidence="8 10" id="KW-0520">NAD</keyword>
<comment type="pathway">
    <text evidence="2 10">Cofactor biosynthesis; NAD(+) biosynthesis; deamido-NAD(+) from nicotinate D-ribonucleotide: step 1/1.</text>
</comment>
<dbReference type="PANTHER" id="PTHR39321">
    <property type="entry name" value="NICOTINATE-NUCLEOTIDE ADENYLYLTRANSFERASE-RELATED"/>
    <property type="match status" value="1"/>
</dbReference>
<gene>
    <name evidence="10" type="primary">nadD</name>
    <name evidence="12" type="ORF">FUSO3_10695</name>
</gene>
<evidence type="ECO:0000256" key="9">
    <source>
        <dbReference type="ARBA" id="ARBA00048721"/>
    </source>
</evidence>
<dbReference type="GO" id="GO:0009435">
    <property type="term" value="P:NAD+ biosynthetic process"/>
    <property type="evidence" value="ECO:0007669"/>
    <property type="project" value="UniProtKB-UniRule"/>
</dbReference>
<keyword evidence="7 10" id="KW-0067">ATP-binding</keyword>
<evidence type="ECO:0000256" key="5">
    <source>
        <dbReference type="ARBA" id="ARBA00022695"/>
    </source>
</evidence>
<dbReference type="Pfam" id="PF01467">
    <property type="entry name" value="CTP_transf_like"/>
    <property type="match status" value="1"/>
</dbReference>
<keyword evidence="4 10" id="KW-0808">Transferase</keyword>
<keyword evidence="6 10" id="KW-0547">Nucleotide-binding</keyword>
<evidence type="ECO:0000313" key="13">
    <source>
        <dbReference type="Proteomes" id="UP000027473"/>
    </source>
</evidence>
<dbReference type="RefSeq" id="WP_035901807.1">
    <property type="nucleotide sequence ID" value="NZ_JAAC01000198.1"/>
</dbReference>
<dbReference type="PANTHER" id="PTHR39321:SF3">
    <property type="entry name" value="PHOSPHOPANTETHEINE ADENYLYLTRANSFERASE"/>
    <property type="match status" value="1"/>
</dbReference>
<dbReference type="CDD" id="cd02165">
    <property type="entry name" value="NMNAT"/>
    <property type="match status" value="1"/>
</dbReference>
<comment type="catalytic activity">
    <reaction evidence="9 10">
        <text>nicotinate beta-D-ribonucleotide + ATP + H(+) = deamido-NAD(+) + diphosphate</text>
        <dbReference type="Rhea" id="RHEA:22860"/>
        <dbReference type="ChEBI" id="CHEBI:15378"/>
        <dbReference type="ChEBI" id="CHEBI:30616"/>
        <dbReference type="ChEBI" id="CHEBI:33019"/>
        <dbReference type="ChEBI" id="CHEBI:57502"/>
        <dbReference type="ChEBI" id="CHEBI:58437"/>
        <dbReference type="EC" id="2.7.7.18"/>
    </reaction>
</comment>
<evidence type="ECO:0000256" key="7">
    <source>
        <dbReference type="ARBA" id="ARBA00022840"/>
    </source>
</evidence>
<reference evidence="12 13" key="1">
    <citation type="submission" date="2014-01" db="EMBL/GenBank/DDBJ databases">
        <title>Comparative genomics of Fusobacterium necrophorum wild isolates.</title>
        <authorList>
            <person name="Kittichotirat W."/>
            <person name="Bumgarner R.E."/>
            <person name="Lawrence P."/>
        </authorList>
    </citation>
    <scope>NUCLEOTIDE SEQUENCE [LARGE SCALE GENOMIC DNA]</scope>
    <source>
        <strain evidence="12 13">BL</strain>
    </source>
</reference>
<organism evidence="12 13">
    <name type="scientific">Fusobacterium necrophorum BL</name>
    <dbReference type="NCBI Taxonomy" id="1441732"/>
    <lineage>
        <taxon>Bacteria</taxon>
        <taxon>Fusobacteriati</taxon>
        <taxon>Fusobacteriota</taxon>
        <taxon>Fusobacteriia</taxon>
        <taxon>Fusobacteriales</taxon>
        <taxon>Fusobacteriaceae</taxon>
        <taxon>Fusobacterium</taxon>
    </lineage>
</organism>
<dbReference type="SUPFAM" id="SSF52374">
    <property type="entry name" value="Nucleotidylyl transferase"/>
    <property type="match status" value="1"/>
</dbReference>
<accession>A0AB73BUY5</accession>
<dbReference type="NCBIfam" id="TIGR00482">
    <property type="entry name" value="nicotinate (nicotinamide) nucleotide adenylyltransferase"/>
    <property type="match status" value="1"/>
</dbReference>
<proteinExistence type="inferred from homology"/>
<keyword evidence="5 10" id="KW-0548">Nucleotidyltransferase</keyword>
<dbReference type="Gene3D" id="3.40.50.620">
    <property type="entry name" value="HUPs"/>
    <property type="match status" value="1"/>
</dbReference>
<dbReference type="HAMAP" id="MF_00244">
    <property type="entry name" value="NaMN_adenylyltr"/>
    <property type="match status" value="1"/>
</dbReference>
<dbReference type="Proteomes" id="UP000027473">
    <property type="component" value="Unassembled WGS sequence"/>
</dbReference>
<dbReference type="InterPro" id="IPR005248">
    <property type="entry name" value="NadD/NMNAT"/>
</dbReference>
<dbReference type="NCBIfam" id="TIGR00125">
    <property type="entry name" value="cyt_tran_rel"/>
    <property type="match status" value="1"/>
</dbReference>
<name>A0AB73BUY5_9FUSO</name>
<evidence type="ECO:0000256" key="6">
    <source>
        <dbReference type="ARBA" id="ARBA00022741"/>
    </source>
</evidence>
<evidence type="ECO:0000256" key="2">
    <source>
        <dbReference type="ARBA" id="ARBA00005019"/>
    </source>
</evidence>